<accession>A0A8J6N898</accession>
<evidence type="ECO:0000256" key="1">
    <source>
        <dbReference type="ARBA" id="ARBA00022801"/>
    </source>
</evidence>
<dbReference type="InterPro" id="IPR011059">
    <property type="entry name" value="Metal-dep_hydrolase_composite"/>
</dbReference>
<gene>
    <name evidence="3" type="ORF">H8E79_05900</name>
</gene>
<proteinExistence type="predicted"/>
<evidence type="ECO:0000313" key="3">
    <source>
        <dbReference type="EMBL" id="MBC8208682.1"/>
    </source>
</evidence>
<dbReference type="EMBL" id="JACNLK010000048">
    <property type="protein sequence ID" value="MBC8208682.1"/>
    <property type="molecule type" value="Genomic_DNA"/>
</dbReference>
<evidence type="ECO:0000259" key="2">
    <source>
        <dbReference type="Pfam" id="PF01979"/>
    </source>
</evidence>
<dbReference type="PANTHER" id="PTHR43794">
    <property type="entry name" value="AMINOHYDROLASE SSNA-RELATED"/>
    <property type="match status" value="1"/>
</dbReference>
<evidence type="ECO:0000313" key="4">
    <source>
        <dbReference type="Proteomes" id="UP000599024"/>
    </source>
</evidence>
<comment type="caution">
    <text evidence="3">The sequence shown here is derived from an EMBL/GenBank/DDBJ whole genome shotgun (WGS) entry which is preliminary data.</text>
</comment>
<dbReference type="InterPro" id="IPR050287">
    <property type="entry name" value="MTA/SAH_deaminase"/>
</dbReference>
<reference evidence="3 4" key="1">
    <citation type="submission" date="2020-08" db="EMBL/GenBank/DDBJ databases">
        <title>Bridging the membrane lipid divide: bacteria of the FCB group superphylum have the potential to synthesize archaeal ether lipids.</title>
        <authorList>
            <person name="Villanueva L."/>
            <person name="Von Meijenfeldt F.A.B."/>
            <person name="Westbye A.B."/>
            <person name="Yadav S."/>
            <person name="Hopmans E.C."/>
            <person name="Dutilh B.E."/>
            <person name="Sinninghe Damste J.S."/>
        </authorList>
    </citation>
    <scope>NUCLEOTIDE SEQUENCE [LARGE SCALE GENOMIC DNA]</scope>
    <source>
        <strain evidence="3">NIOZ-UU81</strain>
    </source>
</reference>
<dbReference type="InterPro" id="IPR006680">
    <property type="entry name" value="Amidohydro-rel"/>
</dbReference>
<protein>
    <submittedName>
        <fullName evidence="3">Amidohydrolase family protein</fullName>
    </submittedName>
</protein>
<dbReference type="Gene3D" id="3.20.20.140">
    <property type="entry name" value="Metal-dependent hydrolases"/>
    <property type="match status" value="1"/>
</dbReference>
<dbReference type="Proteomes" id="UP000599024">
    <property type="component" value="Unassembled WGS sequence"/>
</dbReference>
<dbReference type="Pfam" id="PF01979">
    <property type="entry name" value="Amidohydro_1"/>
    <property type="match status" value="1"/>
</dbReference>
<dbReference type="Gene3D" id="2.30.40.10">
    <property type="entry name" value="Urease, subunit C, domain 1"/>
    <property type="match status" value="1"/>
</dbReference>
<dbReference type="SUPFAM" id="SSF51556">
    <property type="entry name" value="Metallo-dependent hydrolases"/>
    <property type="match status" value="1"/>
</dbReference>
<dbReference type="PANTHER" id="PTHR43794:SF11">
    <property type="entry name" value="AMIDOHYDROLASE-RELATED DOMAIN-CONTAINING PROTEIN"/>
    <property type="match status" value="1"/>
</dbReference>
<feature type="domain" description="Amidohydrolase-related" evidence="2">
    <location>
        <begin position="60"/>
        <end position="380"/>
    </location>
</feature>
<dbReference type="SUPFAM" id="SSF51338">
    <property type="entry name" value="Composite domain of metallo-dependent hydrolases"/>
    <property type="match status" value="2"/>
</dbReference>
<name>A0A8J6N898_9BACT</name>
<dbReference type="GO" id="GO:0016810">
    <property type="term" value="F:hydrolase activity, acting on carbon-nitrogen (but not peptide) bonds"/>
    <property type="evidence" value="ECO:0007669"/>
    <property type="project" value="InterPro"/>
</dbReference>
<sequence length="428" mass="46211">MSPLPETFFLYRAPWVLPIVTPAISDGAVLCSAGRIVSVGSAVQLQQEFPQAVVHHCDGVLMPGLVNAHCHLELSHLDQISQPNETGSMCDWIQELLACRFQDQDTTVARTAARRALIGQYESGVALLLDIGNDESCLADYSVQGLERLFLLECLAATTVSEQQALATIKQLPDTALATAHALYSTRPELLTTLKQRADRMNHVFSLHLAESIDEMLFLGDGRGCFANFLAERGAADFPVPRTSMQHGGVTEILADLGLLSENLLCVHGVHLTQQDLDRLAHAKASVCLCPGSNRFLKVGMAPVTQMLVSGLLPALGTDSIASNETLDIWREVQFIREDHPEIPPETVLAMATLGGARALGRANDYGSLVPGKKAQLLHVVSSALCEASNSVELLDVLTTAGRPQDIDWLDGSSDEPSTMMVNNGMNR</sequence>
<dbReference type="AlphaFoldDB" id="A0A8J6N898"/>
<dbReference type="InterPro" id="IPR032466">
    <property type="entry name" value="Metal_Hydrolase"/>
</dbReference>
<keyword evidence="1" id="KW-0378">Hydrolase</keyword>
<organism evidence="3 4">
    <name type="scientific">Candidatus Desulfatifera sulfidica</name>
    <dbReference type="NCBI Taxonomy" id="2841691"/>
    <lineage>
        <taxon>Bacteria</taxon>
        <taxon>Pseudomonadati</taxon>
        <taxon>Thermodesulfobacteriota</taxon>
        <taxon>Desulfobulbia</taxon>
        <taxon>Desulfobulbales</taxon>
        <taxon>Desulfobulbaceae</taxon>
        <taxon>Candidatus Desulfatifera</taxon>
    </lineage>
</organism>